<dbReference type="NCBIfam" id="TIGR02876">
    <property type="entry name" value="spore_yqfD"/>
    <property type="match status" value="1"/>
</dbReference>
<gene>
    <name evidence="2" type="primary">yqfD</name>
    <name evidence="2" type="ORF">CDQ84_14325</name>
</gene>
<keyword evidence="1" id="KW-0812">Transmembrane</keyword>
<keyword evidence="1" id="KW-0472">Membrane</keyword>
<sequence>MLLLRLWNYVRGYVIIIVEGYFLEKFINICTRRQILLWDLKKQSKSRISLKISIKGFKKLRDIARKTHCRVRIQAKCGLPFVVHKYKKRKAFVLGAFIFIAIFYVLTSFVWNVEINGNNKLETQAIMDYLADYGIKPGVLKYGINTDEVVNKIMMDMEELAWVEISLKGTKVRVEVRERVKPPETLPKDQPCDIVAARDGLIKSVFTKVGQQQVKAGDTVTRGQVLISGTVVSRNENVPPKKVHAMGIVNARTWYEKKVAVETVTEEKVRTGRKADIYSLELFNKRLSLQSKQVPFQNYEKVEIKKELSIGEDLVLPFAIIIETFYENNIIKKEIDLDEAKSIAAEKARQELAEEIPESAQIVKTDLKFTEDENGKLTAVVLIECLEDIGVEKAIGGN</sequence>
<dbReference type="KEGG" id="cthd:CDO33_08025"/>
<dbReference type="Pfam" id="PF06898">
    <property type="entry name" value="YqfD"/>
    <property type="match status" value="1"/>
</dbReference>
<dbReference type="OrthoDB" id="1640349at2"/>
<dbReference type="Proteomes" id="UP000236151">
    <property type="component" value="Unassembled WGS sequence"/>
</dbReference>
<organism evidence="2 3">
    <name type="scientific">Clostridium thermosuccinogenes</name>
    <dbReference type="NCBI Taxonomy" id="84032"/>
    <lineage>
        <taxon>Bacteria</taxon>
        <taxon>Bacillati</taxon>
        <taxon>Bacillota</taxon>
        <taxon>Clostridia</taxon>
        <taxon>Eubacteriales</taxon>
        <taxon>Clostridiaceae</taxon>
        <taxon>Clostridium</taxon>
    </lineage>
</organism>
<keyword evidence="3" id="KW-1185">Reference proteome</keyword>
<evidence type="ECO:0000256" key="1">
    <source>
        <dbReference type="SAM" id="Phobius"/>
    </source>
</evidence>
<reference evidence="3" key="1">
    <citation type="submission" date="2017-06" db="EMBL/GenBank/DDBJ databases">
        <title>Investigating the central metabolism of Clostridium thermosuccinogenes.</title>
        <authorList>
            <person name="Koendjbiharie J.G."/>
            <person name="Van Kranenburg R."/>
            <person name="Vriesendorp B."/>
        </authorList>
    </citation>
    <scope>NUCLEOTIDE SEQUENCE [LARGE SCALE GENOMIC DNA]</scope>
    <source>
        <strain evidence="3">DSM 5806</strain>
    </source>
</reference>
<comment type="caution">
    <text evidence="2">The sequence shown here is derived from an EMBL/GenBank/DDBJ whole genome shotgun (WGS) entry which is preliminary data.</text>
</comment>
<proteinExistence type="predicted"/>
<feature type="transmembrane region" description="Helical" evidence="1">
    <location>
        <begin position="91"/>
        <end position="111"/>
    </location>
</feature>
<protein>
    <submittedName>
        <fullName evidence="2">Sporulation protein YqfD</fullName>
    </submittedName>
</protein>
<accession>A0A2K2F2D5</accession>
<dbReference type="AlphaFoldDB" id="A0A2K2F2D5"/>
<dbReference type="EMBL" id="NIOJ01000043">
    <property type="protein sequence ID" value="PNT96887.1"/>
    <property type="molecule type" value="Genomic_DNA"/>
</dbReference>
<evidence type="ECO:0000313" key="2">
    <source>
        <dbReference type="EMBL" id="PNT96887.1"/>
    </source>
</evidence>
<keyword evidence="1" id="KW-1133">Transmembrane helix</keyword>
<dbReference type="InterPro" id="IPR010690">
    <property type="entry name" value="YqfD"/>
</dbReference>
<dbReference type="RefSeq" id="WP_103082419.1">
    <property type="nucleotide sequence ID" value="NZ_CP021850.1"/>
</dbReference>
<name>A0A2K2F2D5_9CLOT</name>
<dbReference type="PIRSF" id="PIRSF029895">
    <property type="entry name" value="SpoIV"/>
    <property type="match status" value="1"/>
</dbReference>
<evidence type="ECO:0000313" key="3">
    <source>
        <dbReference type="Proteomes" id="UP000236151"/>
    </source>
</evidence>